<dbReference type="SUPFAM" id="SSF52540">
    <property type="entry name" value="P-loop containing nucleoside triphosphate hydrolases"/>
    <property type="match status" value="1"/>
</dbReference>
<dbReference type="EMBL" id="ML145231">
    <property type="protein sequence ID" value="TBU52938.1"/>
    <property type="molecule type" value="Genomic_DNA"/>
</dbReference>
<sequence>MTETPPEAIGHMSTHVLTQLSAHRSRHAGKDAAGRTVPPLIVGVQGPQGSGKTFLTSLLHDALQSPPHNLSIAVFSLDDLYLPHDGLVSLAQAHPHNPLLRGRGQPGTHDVPLGTQVLTKLKGINDLTGPNAQVELPSFDKSLFNGEGDRAPSGTIVRPPVDVVLFEGWCVGFYPISREEVERRFVRPVIGLDEGFFEERGYKVEDVLEINERLSSYVSWWESLDAFIQIKPPDEHPYTHIYKWRLQQEHNMKARNGGKGMTDEQVEAFVDRYIPGYVFFGDGVTEGLEESPGHRKLPPWIGRGLRIQIGESREVLRVDNF</sequence>
<name>A0A4Q9PE19_9APHY</name>
<evidence type="ECO:0000313" key="2">
    <source>
        <dbReference type="Proteomes" id="UP000292082"/>
    </source>
</evidence>
<protein>
    <submittedName>
        <fullName evidence="1">P-loop containing nucleoside triphosphate hydrolase protein</fullName>
    </submittedName>
</protein>
<keyword evidence="2" id="KW-1185">Reference proteome</keyword>
<proteinExistence type="predicted"/>
<evidence type="ECO:0000313" key="1">
    <source>
        <dbReference type="EMBL" id="TBU52938.1"/>
    </source>
</evidence>
<gene>
    <name evidence="1" type="ORF">BD310DRAFT_952415</name>
</gene>
<reference evidence="1 2" key="1">
    <citation type="submission" date="2019-01" db="EMBL/GenBank/DDBJ databases">
        <title>Draft genome sequences of three monokaryotic isolates of the white-rot basidiomycete fungus Dichomitus squalens.</title>
        <authorList>
            <consortium name="DOE Joint Genome Institute"/>
            <person name="Lopez S.C."/>
            <person name="Andreopoulos B."/>
            <person name="Pangilinan J."/>
            <person name="Lipzen A."/>
            <person name="Riley R."/>
            <person name="Ahrendt S."/>
            <person name="Ng V."/>
            <person name="Barry K."/>
            <person name="Daum C."/>
            <person name="Grigoriev I.V."/>
            <person name="Hilden K.S."/>
            <person name="Makela M.R."/>
            <person name="de Vries R.P."/>
        </authorList>
    </citation>
    <scope>NUCLEOTIDE SEQUENCE [LARGE SCALE GENOMIC DNA]</scope>
    <source>
        <strain evidence="1 2">CBS 464.89</strain>
    </source>
</reference>
<dbReference type="AlphaFoldDB" id="A0A4Q9PE19"/>
<accession>A0A4Q9PE19</accession>
<keyword evidence="1" id="KW-0378">Hydrolase</keyword>
<dbReference type="InterPro" id="IPR027417">
    <property type="entry name" value="P-loop_NTPase"/>
</dbReference>
<dbReference type="PANTHER" id="PTHR10285">
    <property type="entry name" value="URIDINE KINASE"/>
    <property type="match status" value="1"/>
</dbReference>
<dbReference type="GO" id="GO:0016787">
    <property type="term" value="F:hydrolase activity"/>
    <property type="evidence" value="ECO:0007669"/>
    <property type="project" value="UniProtKB-KW"/>
</dbReference>
<dbReference type="STRING" id="114155.A0A4Q9PE19"/>
<dbReference type="Proteomes" id="UP000292082">
    <property type="component" value="Unassembled WGS sequence"/>
</dbReference>
<organism evidence="1 2">
    <name type="scientific">Dichomitus squalens</name>
    <dbReference type="NCBI Taxonomy" id="114155"/>
    <lineage>
        <taxon>Eukaryota</taxon>
        <taxon>Fungi</taxon>
        <taxon>Dikarya</taxon>
        <taxon>Basidiomycota</taxon>
        <taxon>Agaricomycotina</taxon>
        <taxon>Agaricomycetes</taxon>
        <taxon>Polyporales</taxon>
        <taxon>Polyporaceae</taxon>
        <taxon>Dichomitus</taxon>
    </lineage>
</organism>
<dbReference type="Gene3D" id="3.40.50.300">
    <property type="entry name" value="P-loop containing nucleotide triphosphate hydrolases"/>
    <property type="match status" value="1"/>
</dbReference>